<sequence length="90" mass="10674">MRISYDPAKNQRNIQERQLSFDDAVHLDWATARIWQDTRKVYPEVRYIAVGYLAARLHVLCFAETADGIRVISFRKANQREQRAYETTDR</sequence>
<reference evidence="1 2" key="1">
    <citation type="submission" date="2023-06" db="EMBL/GenBank/DDBJ databases">
        <title>Alkalimonas sp., MEB004 an alkaliphilic bacterium isolated from Lonar Lake, India.</title>
        <authorList>
            <person name="Joshi A."/>
            <person name="Thite S."/>
        </authorList>
    </citation>
    <scope>NUCLEOTIDE SEQUENCE [LARGE SCALE GENOMIC DNA]</scope>
    <source>
        <strain evidence="1 2">MEB004</strain>
    </source>
</reference>
<dbReference type="Proteomes" id="UP001339167">
    <property type="component" value="Unassembled WGS sequence"/>
</dbReference>
<dbReference type="RefSeq" id="WP_330086929.1">
    <property type="nucleotide sequence ID" value="NZ_JAUGZK010000003.1"/>
</dbReference>
<dbReference type="Pfam" id="PF04365">
    <property type="entry name" value="BrnT_toxin"/>
    <property type="match status" value="1"/>
</dbReference>
<name>A0ABU7JD48_9GAMM</name>
<dbReference type="InterPro" id="IPR038573">
    <property type="entry name" value="BrnT_sf"/>
</dbReference>
<protein>
    <submittedName>
        <fullName evidence="1">BrnT family toxin</fullName>
    </submittedName>
</protein>
<proteinExistence type="predicted"/>
<dbReference type="EMBL" id="JAUGZK010000003">
    <property type="protein sequence ID" value="MEE2023574.1"/>
    <property type="molecule type" value="Genomic_DNA"/>
</dbReference>
<dbReference type="InterPro" id="IPR007460">
    <property type="entry name" value="BrnT_toxin"/>
</dbReference>
<organism evidence="1 2">
    <name type="scientific">Alkalimonas mucilaginosa</name>
    <dbReference type="NCBI Taxonomy" id="3057676"/>
    <lineage>
        <taxon>Bacteria</taxon>
        <taxon>Pseudomonadati</taxon>
        <taxon>Pseudomonadota</taxon>
        <taxon>Gammaproteobacteria</taxon>
        <taxon>Alkalimonas</taxon>
    </lineage>
</organism>
<evidence type="ECO:0000313" key="2">
    <source>
        <dbReference type="Proteomes" id="UP001339167"/>
    </source>
</evidence>
<dbReference type="Gene3D" id="3.10.450.530">
    <property type="entry name" value="Ribonuclease toxin, BrnT, of type II toxin-antitoxin system"/>
    <property type="match status" value="1"/>
</dbReference>
<gene>
    <name evidence="1" type="ORF">QWF21_04890</name>
</gene>
<keyword evidence="2" id="KW-1185">Reference proteome</keyword>
<comment type="caution">
    <text evidence="1">The sequence shown here is derived from an EMBL/GenBank/DDBJ whole genome shotgun (WGS) entry which is preliminary data.</text>
</comment>
<accession>A0ABU7JD48</accession>
<evidence type="ECO:0000313" key="1">
    <source>
        <dbReference type="EMBL" id="MEE2023574.1"/>
    </source>
</evidence>